<keyword evidence="3 6" id="KW-0378">Hydrolase</keyword>
<evidence type="ECO:0000259" key="8">
    <source>
        <dbReference type="Pfam" id="PF00728"/>
    </source>
</evidence>
<feature type="signal peptide" evidence="7">
    <location>
        <begin position="1"/>
        <end position="27"/>
    </location>
</feature>
<evidence type="ECO:0000313" key="11">
    <source>
        <dbReference type="Proteomes" id="UP001162164"/>
    </source>
</evidence>
<dbReference type="EC" id="3.2.1.52" evidence="6"/>
<evidence type="ECO:0000256" key="3">
    <source>
        <dbReference type="ARBA" id="ARBA00022801"/>
    </source>
</evidence>
<dbReference type="PIRSF" id="PIRSF001093">
    <property type="entry name" value="B-hxosamndse_ab_euk"/>
    <property type="match status" value="1"/>
</dbReference>
<dbReference type="Pfam" id="PF00728">
    <property type="entry name" value="Glyco_hydro_20"/>
    <property type="match status" value="1"/>
</dbReference>
<accession>A0ABQ9JQN7</accession>
<dbReference type="Pfam" id="PF14845">
    <property type="entry name" value="Glycohydro_20b2"/>
    <property type="match status" value="1"/>
</dbReference>
<dbReference type="PANTHER" id="PTHR22600">
    <property type="entry name" value="BETA-HEXOSAMINIDASE"/>
    <property type="match status" value="1"/>
</dbReference>
<evidence type="ECO:0000259" key="9">
    <source>
        <dbReference type="Pfam" id="PF14845"/>
    </source>
</evidence>
<comment type="caution">
    <text evidence="10">The sequence shown here is derived from an EMBL/GenBank/DDBJ whole genome shotgun (WGS) entry which is preliminary data.</text>
</comment>
<dbReference type="SUPFAM" id="SSF55545">
    <property type="entry name" value="beta-N-acetylhexosaminidase-like domain"/>
    <property type="match status" value="1"/>
</dbReference>
<dbReference type="Proteomes" id="UP001162164">
    <property type="component" value="Unassembled WGS sequence"/>
</dbReference>
<gene>
    <name evidence="10" type="ORF">NQ317_011431</name>
</gene>
<dbReference type="EMBL" id="JAPWTJ010000281">
    <property type="protein sequence ID" value="KAJ8980186.1"/>
    <property type="molecule type" value="Genomic_DNA"/>
</dbReference>
<feature type="domain" description="Beta-hexosaminidase eukaryotic type N-terminal" evidence="9">
    <location>
        <begin position="43"/>
        <end position="175"/>
    </location>
</feature>
<dbReference type="InterPro" id="IPR015883">
    <property type="entry name" value="Glyco_hydro_20_cat"/>
</dbReference>
<keyword evidence="4" id="KW-0325">Glycoprotein</keyword>
<keyword evidence="7" id="KW-0732">Signal</keyword>
<evidence type="ECO:0000256" key="2">
    <source>
        <dbReference type="ARBA" id="ARBA00006285"/>
    </source>
</evidence>
<organism evidence="10 11">
    <name type="scientific">Molorchus minor</name>
    <dbReference type="NCBI Taxonomy" id="1323400"/>
    <lineage>
        <taxon>Eukaryota</taxon>
        <taxon>Metazoa</taxon>
        <taxon>Ecdysozoa</taxon>
        <taxon>Arthropoda</taxon>
        <taxon>Hexapoda</taxon>
        <taxon>Insecta</taxon>
        <taxon>Pterygota</taxon>
        <taxon>Neoptera</taxon>
        <taxon>Endopterygota</taxon>
        <taxon>Coleoptera</taxon>
        <taxon>Polyphaga</taxon>
        <taxon>Cucujiformia</taxon>
        <taxon>Chrysomeloidea</taxon>
        <taxon>Cerambycidae</taxon>
        <taxon>Lamiinae</taxon>
        <taxon>Monochamini</taxon>
        <taxon>Molorchus</taxon>
    </lineage>
</organism>
<keyword evidence="11" id="KW-1185">Reference proteome</keyword>
<evidence type="ECO:0000256" key="6">
    <source>
        <dbReference type="PIRNR" id="PIRNR001093"/>
    </source>
</evidence>
<evidence type="ECO:0000256" key="4">
    <source>
        <dbReference type="ARBA" id="ARBA00023180"/>
    </source>
</evidence>
<dbReference type="InterPro" id="IPR029018">
    <property type="entry name" value="Hex-like_dom2"/>
</dbReference>
<dbReference type="Gene3D" id="3.20.20.80">
    <property type="entry name" value="Glycosidases"/>
    <property type="match status" value="1"/>
</dbReference>
<name>A0ABQ9JQN7_9CUCU</name>
<comment type="catalytic activity">
    <reaction evidence="1 6">
        <text>Hydrolysis of terminal non-reducing N-acetyl-D-hexosamine residues in N-acetyl-beta-D-hexosaminides.</text>
        <dbReference type="EC" id="3.2.1.52"/>
    </reaction>
</comment>
<keyword evidence="5 6" id="KW-0326">Glycosidase</keyword>
<dbReference type="PRINTS" id="PR00738">
    <property type="entry name" value="GLHYDRLASE20"/>
</dbReference>
<evidence type="ECO:0000313" key="10">
    <source>
        <dbReference type="EMBL" id="KAJ8980186.1"/>
    </source>
</evidence>
<feature type="domain" description="Glycoside hydrolase family 20 catalytic" evidence="8">
    <location>
        <begin position="198"/>
        <end position="523"/>
    </location>
</feature>
<dbReference type="SUPFAM" id="SSF51445">
    <property type="entry name" value="(Trans)glycosidases"/>
    <property type="match status" value="1"/>
</dbReference>
<feature type="chain" id="PRO_5046025823" description="Beta-hexosaminidase" evidence="7">
    <location>
        <begin position="28"/>
        <end position="560"/>
    </location>
</feature>
<comment type="similarity">
    <text evidence="2 6">Belongs to the glycosyl hydrolase 20 family.</text>
</comment>
<reference evidence="10" key="1">
    <citation type="journal article" date="2023" name="Insect Mol. Biol.">
        <title>Genome sequencing provides insights into the evolution of gene families encoding plant cell wall-degrading enzymes in longhorned beetles.</title>
        <authorList>
            <person name="Shin N.R."/>
            <person name="Okamura Y."/>
            <person name="Kirsch R."/>
            <person name="Pauchet Y."/>
        </authorList>
    </citation>
    <scope>NUCLEOTIDE SEQUENCE</scope>
    <source>
        <strain evidence="10">MMC_N1</strain>
    </source>
</reference>
<dbReference type="Gene3D" id="3.30.379.10">
    <property type="entry name" value="Chitobiase/beta-hexosaminidase domain 2-like"/>
    <property type="match status" value="1"/>
</dbReference>
<dbReference type="PANTHER" id="PTHR22600:SF21">
    <property type="entry name" value="BETA-HEXOSAMINIDASE A"/>
    <property type="match status" value="1"/>
</dbReference>
<evidence type="ECO:0000256" key="1">
    <source>
        <dbReference type="ARBA" id="ARBA00001231"/>
    </source>
</evidence>
<dbReference type="InterPro" id="IPR017853">
    <property type="entry name" value="GH"/>
</dbReference>
<sequence>MISIKTNMIVRFICVVLVVLCSDGYHGYIVDPGPTIKATKGEVWPKPQSQDKYDSYFVVRPQVFEFKVLTENDCSLLENAFSRYHRILSNDYQKARNNFDFETNLYHKKLWLTDDNYIGYLDTLNVYLFGPCEDNAYPTFNMSEDYLLVLSNGTAELSSNSTWGILRGLETFSQLTYLGEDTITLRINSTLITDYPRFAHRGLLLDTARHYIPLDKIITTLDAMSYNKMNVFSLAYHGRSKFSLCQSKSFQNLELQTRTKWKEKHPERLQPGVLVFIKDKNLPPLKWAMGRVLEVHKDADGHTRSWGVAKPELLTECYDNETKTGKLGPIDPTKNNTYSFLKELFEEIGETFPDQYIHLGGDEVGFECWESNSDINAFMKANDIVGDYSALESYYIQKLINIVDQLNSSSIVWEEVFSNGVILPNKTIVHVWKDNWQLTIYEVTESGRNALLSSCWYLDHLASDGDWLKFYACDPYDFVGTEEQKQLVIGGEACMWSEVVNQYNVISRVWPRASATAEKLWSDENASDILEASRRLEEHTCRMNARGIGAQPPNSAGYCL</sequence>
<proteinExistence type="inferred from homology"/>
<evidence type="ECO:0000256" key="5">
    <source>
        <dbReference type="ARBA" id="ARBA00023295"/>
    </source>
</evidence>
<protein>
    <recommendedName>
        <fullName evidence="6">Beta-hexosaminidase</fullName>
        <ecNumber evidence="6">3.2.1.52</ecNumber>
    </recommendedName>
</protein>
<dbReference type="InterPro" id="IPR029019">
    <property type="entry name" value="HEX_eukaryotic_N"/>
</dbReference>
<evidence type="ECO:0000256" key="7">
    <source>
        <dbReference type="SAM" id="SignalP"/>
    </source>
</evidence>
<dbReference type="InterPro" id="IPR025705">
    <property type="entry name" value="Beta_hexosaminidase_sua/sub"/>
</dbReference>